<dbReference type="Gene3D" id="1.10.1060.10">
    <property type="entry name" value="Alpha-helical ferredoxin"/>
    <property type="match status" value="1"/>
</dbReference>
<comment type="catalytic activity">
    <reaction evidence="6">
        <text>(R)-lactate + A = pyruvate + AH2</text>
        <dbReference type="Rhea" id="RHEA:15089"/>
        <dbReference type="ChEBI" id="CHEBI:13193"/>
        <dbReference type="ChEBI" id="CHEBI:15361"/>
        <dbReference type="ChEBI" id="CHEBI:16004"/>
        <dbReference type="ChEBI" id="CHEBI:17499"/>
    </reaction>
</comment>
<evidence type="ECO:0000313" key="8">
    <source>
        <dbReference type="EMBL" id="PWG64266.1"/>
    </source>
</evidence>
<dbReference type="AlphaFoldDB" id="A0A2U2N533"/>
<comment type="function">
    <text evidence="6">Component of a complex that catalyzes the oxidation of glycolate to glyoxylate.</text>
</comment>
<dbReference type="PANTHER" id="PTHR32479">
    <property type="entry name" value="GLYCOLATE OXIDASE IRON-SULFUR SUBUNIT"/>
    <property type="match status" value="1"/>
</dbReference>
<proteinExistence type="predicted"/>
<keyword evidence="6" id="KW-0813">Transport</keyword>
<organism evidence="8 9">
    <name type="scientific">Sediminicurvatus halobius</name>
    <dbReference type="NCBI Taxonomy" id="2182432"/>
    <lineage>
        <taxon>Bacteria</taxon>
        <taxon>Pseudomonadati</taxon>
        <taxon>Pseudomonadota</taxon>
        <taxon>Gammaproteobacteria</taxon>
        <taxon>Chromatiales</taxon>
        <taxon>Ectothiorhodospiraceae</taxon>
        <taxon>Sediminicurvatus</taxon>
    </lineage>
</organism>
<dbReference type="SUPFAM" id="SSF54862">
    <property type="entry name" value="4Fe-4S ferredoxins"/>
    <property type="match status" value="1"/>
</dbReference>
<dbReference type="Pfam" id="PF13183">
    <property type="entry name" value="Fer4_8"/>
    <property type="match status" value="1"/>
</dbReference>
<evidence type="ECO:0000256" key="2">
    <source>
        <dbReference type="ARBA" id="ARBA00022723"/>
    </source>
</evidence>
<keyword evidence="1 6" id="KW-0004">4Fe-4S</keyword>
<keyword evidence="9" id="KW-1185">Reference proteome</keyword>
<dbReference type="PROSITE" id="PS00198">
    <property type="entry name" value="4FE4S_FER_1"/>
    <property type="match status" value="1"/>
</dbReference>
<dbReference type="GO" id="GO:0046872">
    <property type="term" value="F:metal ion binding"/>
    <property type="evidence" value="ECO:0007669"/>
    <property type="project" value="UniProtKB-UniRule"/>
</dbReference>
<feature type="domain" description="4Fe-4S ferredoxin-type" evidence="7">
    <location>
        <begin position="16"/>
        <end position="45"/>
    </location>
</feature>
<accession>A0A2U2N533</accession>
<evidence type="ECO:0000256" key="6">
    <source>
        <dbReference type="PIRNR" id="PIRNR000139"/>
    </source>
</evidence>
<keyword evidence="3" id="KW-0677">Repeat</keyword>
<comment type="caution">
    <text evidence="8">The sequence shown here is derived from an EMBL/GenBank/DDBJ whole genome shotgun (WGS) entry which is preliminary data.</text>
</comment>
<dbReference type="RefSeq" id="WP_109676938.1">
    <property type="nucleotide sequence ID" value="NZ_CP086615.1"/>
</dbReference>
<keyword evidence="2 6" id="KW-0479">Metal-binding</keyword>
<dbReference type="EMBL" id="QFFI01000006">
    <property type="protein sequence ID" value="PWG64266.1"/>
    <property type="molecule type" value="Genomic_DNA"/>
</dbReference>
<dbReference type="PIRSF" id="PIRSF000139">
    <property type="entry name" value="Glc_ox_4Fe-4S"/>
    <property type="match status" value="1"/>
</dbReference>
<evidence type="ECO:0000256" key="3">
    <source>
        <dbReference type="ARBA" id="ARBA00022737"/>
    </source>
</evidence>
<comment type="cofactor">
    <cofactor evidence="6">
        <name>[4Fe-4S] cluster</name>
        <dbReference type="ChEBI" id="CHEBI:49883"/>
    </cofactor>
    <text evidence="6">Binds 2 [4Fe-4S] clusters.</text>
</comment>
<comment type="catalytic activity">
    <reaction evidence="6">
        <text>glycolate + A = glyoxylate + AH2</text>
        <dbReference type="Rhea" id="RHEA:21264"/>
        <dbReference type="ChEBI" id="CHEBI:13193"/>
        <dbReference type="ChEBI" id="CHEBI:17499"/>
        <dbReference type="ChEBI" id="CHEBI:29805"/>
        <dbReference type="ChEBI" id="CHEBI:36655"/>
        <dbReference type="EC" id="1.1.99.14"/>
    </reaction>
</comment>
<evidence type="ECO:0000256" key="1">
    <source>
        <dbReference type="ARBA" id="ARBA00022485"/>
    </source>
</evidence>
<dbReference type="EC" id="1.1.99.14" evidence="6"/>
<keyword evidence="4 6" id="KW-0408">Iron</keyword>
<dbReference type="OrthoDB" id="9765258at2"/>
<keyword evidence="5 6" id="KW-0411">Iron-sulfur</keyword>
<sequence length="408" mass="44828">MQTNLADFIRDTPEGREADAILRKCTHCGFCLANCPTYRLLGDELDSPRGRIYQVKQLLEGAEPSESIQLHLDRCLTCRACETTCPSGVEYGRLADLGREIVERHVPRKASERWLRIALRRVLPRRRLFGTLLGLGRTVRPLVPGRLRKKIHPRRAAPTWPDSARHERFVLMLEGCVQPALEPPINPQTARVLDGLGLGVVRTQEVACCGAIDQHLGAPDAAREHLRRNIDAWWPHIEAGAEAIVVNASGCGAQVKDYGHLLADDPDYAHKAAKVSELTVDPIELLERHADRLAPADDAPRRVAFQTPCTLQHALGLNGRVDALLARIGFELTPVADPHICCGSAGTYSVLQPALAERLRAQKLENLNAGGPEIIATANIGCLTHLNEASTVPVRHWLELVKVKAEAA</sequence>
<dbReference type="InterPro" id="IPR004017">
    <property type="entry name" value="Cys_rich_dom"/>
</dbReference>
<name>A0A2U2N533_9GAMM</name>
<protein>
    <recommendedName>
        <fullName evidence="6">Glycolate oxidase iron-sulfur subunit</fullName>
        <ecNumber evidence="6">1.1.99.14</ecNumber>
    </recommendedName>
</protein>
<evidence type="ECO:0000256" key="5">
    <source>
        <dbReference type="ARBA" id="ARBA00023014"/>
    </source>
</evidence>
<dbReference type="InterPro" id="IPR017900">
    <property type="entry name" value="4Fe4S_Fe_S_CS"/>
</dbReference>
<gene>
    <name evidence="8" type="ORF">DEM34_05105</name>
</gene>
<keyword evidence="6" id="KW-0249">Electron transport</keyword>
<dbReference type="InterPro" id="IPR017896">
    <property type="entry name" value="4Fe4S_Fe-S-bd"/>
</dbReference>
<dbReference type="Proteomes" id="UP000245474">
    <property type="component" value="Unassembled WGS sequence"/>
</dbReference>
<evidence type="ECO:0000256" key="4">
    <source>
        <dbReference type="ARBA" id="ARBA00023004"/>
    </source>
</evidence>
<dbReference type="GO" id="GO:0051539">
    <property type="term" value="F:4 iron, 4 sulfur cluster binding"/>
    <property type="evidence" value="ECO:0007669"/>
    <property type="project" value="UniProtKB-UniRule"/>
</dbReference>
<feature type="domain" description="4Fe-4S ferredoxin-type" evidence="7">
    <location>
        <begin position="66"/>
        <end position="89"/>
    </location>
</feature>
<dbReference type="PROSITE" id="PS51379">
    <property type="entry name" value="4FE4S_FER_2"/>
    <property type="match status" value="2"/>
</dbReference>
<dbReference type="InterPro" id="IPR012257">
    <property type="entry name" value="Glc_ox_4Fe-4S"/>
</dbReference>
<dbReference type="GO" id="GO:0019154">
    <property type="term" value="F:glycolate dehydrogenase activity"/>
    <property type="evidence" value="ECO:0007669"/>
    <property type="project" value="UniProtKB-EC"/>
</dbReference>
<dbReference type="PANTHER" id="PTHR32479:SF17">
    <property type="entry name" value="GLYCOLATE OXIDASE IRON-SULFUR SUBUNIT"/>
    <property type="match status" value="1"/>
</dbReference>
<evidence type="ECO:0000259" key="7">
    <source>
        <dbReference type="PROSITE" id="PS51379"/>
    </source>
</evidence>
<dbReference type="NCBIfam" id="NF008434">
    <property type="entry name" value="PRK11274.1"/>
    <property type="match status" value="1"/>
</dbReference>
<reference evidence="8 9" key="1">
    <citation type="submission" date="2018-05" db="EMBL/GenBank/DDBJ databases">
        <title>Spiribacter halobius sp. nov., a moderately halophilic bacterium isolated from marine solar saltern.</title>
        <authorList>
            <person name="Zheng W.-S."/>
            <person name="Lu D.-C."/>
            <person name="Du Z.-J."/>
        </authorList>
    </citation>
    <scope>NUCLEOTIDE SEQUENCE [LARGE SCALE GENOMIC DNA]</scope>
    <source>
        <strain evidence="8 9">E85</strain>
    </source>
</reference>
<dbReference type="Pfam" id="PF02754">
    <property type="entry name" value="CCG"/>
    <property type="match status" value="2"/>
</dbReference>
<dbReference type="InterPro" id="IPR009051">
    <property type="entry name" value="Helical_ferredxn"/>
</dbReference>
<evidence type="ECO:0000313" key="9">
    <source>
        <dbReference type="Proteomes" id="UP000245474"/>
    </source>
</evidence>